<feature type="domain" description="TIR" evidence="1">
    <location>
        <begin position="169"/>
        <end position="259"/>
    </location>
</feature>
<evidence type="ECO:0000259" key="1">
    <source>
        <dbReference type="Pfam" id="PF13676"/>
    </source>
</evidence>
<dbReference type="InterPro" id="IPR035897">
    <property type="entry name" value="Toll_tir_struct_dom_sf"/>
</dbReference>
<reference evidence="2" key="1">
    <citation type="submission" date="2022-06" db="EMBL/GenBank/DDBJ databases">
        <title>A novel DMS-producing enzyme.</title>
        <authorList>
            <person name="Zhang Y."/>
        </authorList>
    </citation>
    <scope>NUCLEOTIDE SEQUENCE</scope>
    <source>
        <strain evidence="2">H10-59</strain>
    </source>
</reference>
<sequence length="668" mass="75349">MADFGYPPLTISFVWHPSDFEHVEPILEAIQSSFARNKNKPFSRGLNIPLFYFSSKNANETPADSPKLLAQNNIIFVFTSVNTSGYDGWREYVENLPSSSEFKIVPIAITRDGLSHGGALNKKNCVRVYEWPLNDRDLHAIVCLAHEIYRYGCLPNKKENVGKDSSITIFLSHAKAGDTGRLHSEEISRFIDNTNMNRFFDSTEISPGFDFDNELEEGVKDSTLVAIESDAYSSRYWCQREILCAKKNNRPIVVVNSLDDYEDRIFPAASNVPCVHVSPESPISRRDILRILSAAILETIRYSYTMQCLRFYKKNGWIASDCELSARPPEIRQVLMAKSRGQKKICYPEPPIYSDEADWHDHLGIEAFTPLWNLSEQDLFAKLRIGVSVSDVQGDGFTKNHIHSDHLIRFSQDIAKHLLARSATLIYGGDLKSDGFTAFILNEAAILHDRIGAAVPMVENHLAWPLYVSEPEIVAWRAKYSQVMRTVEYEIPDDISPSPDKNVFLSPESPQSSYIWSRSLSKMRYESIKSSTVRICAGGRLQGYKGKMPGVLEEISISIAEEKPIYLLGAFGGVVGDVCEFILSGNVPDTLTEEWQKFHNEGYAELQHYASSYGHQCDYDQVLKSIQACSLSVLAKRSGLDEDDYKKLMVSPFIDECVHIIIKGLKSL</sequence>
<dbReference type="Gene3D" id="3.40.50.10140">
    <property type="entry name" value="Toll/interleukin-1 receptor homology (TIR) domain"/>
    <property type="match status" value="1"/>
</dbReference>
<dbReference type="Pfam" id="PF18163">
    <property type="entry name" value="LD_cluster2"/>
    <property type="match status" value="1"/>
</dbReference>
<dbReference type="InterPro" id="IPR041160">
    <property type="entry name" value="LD_cluster2"/>
</dbReference>
<dbReference type="EMBL" id="CP098828">
    <property type="protein sequence ID" value="XBO74148.1"/>
    <property type="molecule type" value="Genomic_DNA"/>
</dbReference>
<evidence type="ECO:0000313" key="2">
    <source>
        <dbReference type="EMBL" id="XBO74148.1"/>
    </source>
</evidence>
<dbReference type="AlphaFoldDB" id="A0AAU7KT40"/>
<dbReference type="RefSeq" id="WP_348814674.1">
    <property type="nucleotide sequence ID" value="NZ_CP098828.1"/>
</dbReference>
<dbReference type="GO" id="GO:0007165">
    <property type="term" value="P:signal transduction"/>
    <property type="evidence" value="ECO:0007669"/>
    <property type="project" value="InterPro"/>
</dbReference>
<dbReference type="InterPro" id="IPR000157">
    <property type="entry name" value="TIR_dom"/>
</dbReference>
<gene>
    <name evidence="2" type="ORF">NFG57_15140</name>
</gene>
<dbReference type="Pfam" id="PF13676">
    <property type="entry name" value="TIR_2"/>
    <property type="match status" value="1"/>
</dbReference>
<name>A0AAU7KT40_9GAMM</name>
<accession>A0AAU7KT40</accession>
<protein>
    <submittedName>
        <fullName evidence="2">TIR domain-containing protein</fullName>
    </submittedName>
</protein>
<dbReference type="SUPFAM" id="SSF52200">
    <property type="entry name" value="Toll/Interleukin receptor TIR domain"/>
    <property type="match status" value="1"/>
</dbReference>
<proteinExistence type="predicted"/>
<organism evidence="2">
    <name type="scientific">Halomonas sp. H10-59</name>
    <dbReference type="NCBI Taxonomy" id="2950874"/>
    <lineage>
        <taxon>Bacteria</taxon>
        <taxon>Pseudomonadati</taxon>
        <taxon>Pseudomonadota</taxon>
        <taxon>Gammaproteobacteria</taxon>
        <taxon>Oceanospirillales</taxon>
        <taxon>Halomonadaceae</taxon>
        <taxon>Halomonas</taxon>
    </lineage>
</organism>